<proteinExistence type="predicted"/>
<protein>
    <submittedName>
        <fullName evidence="1">Uncharacterized protein</fullName>
    </submittedName>
</protein>
<dbReference type="VEuPathDB" id="FungiDB:I7I51_05231"/>
<dbReference type="AlphaFoldDB" id="A0A8A1M7H9"/>
<dbReference type="OrthoDB" id="4188435at2759"/>
<evidence type="ECO:0000313" key="1">
    <source>
        <dbReference type="EMBL" id="QSS60432.1"/>
    </source>
</evidence>
<reference evidence="1" key="1">
    <citation type="submission" date="2021-01" db="EMBL/GenBank/DDBJ databases">
        <title>Chromosome-level genome assembly of a human fungal pathogen reveals clustering of transcriptionally co-regulated genes.</title>
        <authorList>
            <person name="Voorhies M."/>
            <person name="Cohen S."/>
            <person name="Shea T.P."/>
            <person name="Petrus S."/>
            <person name="Munoz J.F."/>
            <person name="Poplawski S."/>
            <person name="Goldman W.E."/>
            <person name="Michael T."/>
            <person name="Cuomo C.A."/>
            <person name="Sil A."/>
            <person name="Beyhan S."/>
        </authorList>
    </citation>
    <scope>NUCLEOTIDE SEQUENCE</scope>
    <source>
        <strain evidence="1">WU24</strain>
    </source>
</reference>
<sequence length="243" mass="27470">MDKKSLTNFVKVCREIRVIAEPCLYKTISLTPSATAYREVLKLLGSIRERPRIVSRTETLKIAEPERDTSDVMELVQIAGLSTQPTANQSISYLLSKLPNLRSFSLHAFNINSVDNEPLNFSSSKRLVTLQLPAHCLLITLQLPAHCLLICLSPTPVLPSTLERLDVNEVDWVDGERLSELLIEYVKRKPVEGADAWALKSISMDAKRTYWRSKEDKMRAICNGKGVKLELSELYPGRDPWGY</sequence>
<evidence type="ECO:0000313" key="2">
    <source>
        <dbReference type="Proteomes" id="UP000663671"/>
    </source>
</evidence>
<name>A0A8A1M7H9_AJECA</name>
<accession>A0A8A1M7H9</accession>
<dbReference type="EMBL" id="CP069110">
    <property type="protein sequence ID" value="QSS60432.1"/>
    <property type="molecule type" value="Genomic_DNA"/>
</dbReference>
<dbReference type="Proteomes" id="UP000663671">
    <property type="component" value="Chromosome 4"/>
</dbReference>
<gene>
    <name evidence="1" type="ORF">I7I51_05231</name>
</gene>
<organism evidence="1 2">
    <name type="scientific">Ajellomyces capsulatus</name>
    <name type="common">Darling's disease fungus</name>
    <name type="synonym">Histoplasma capsulatum</name>
    <dbReference type="NCBI Taxonomy" id="5037"/>
    <lineage>
        <taxon>Eukaryota</taxon>
        <taxon>Fungi</taxon>
        <taxon>Dikarya</taxon>
        <taxon>Ascomycota</taxon>
        <taxon>Pezizomycotina</taxon>
        <taxon>Eurotiomycetes</taxon>
        <taxon>Eurotiomycetidae</taxon>
        <taxon>Onygenales</taxon>
        <taxon>Ajellomycetaceae</taxon>
        <taxon>Histoplasma</taxon>
    </lineage>
</organism>